<sequence>MKYTLCKGIAVLLFLMTATLIGRAQPGKFNQFYMLSVKSKLSSQWQLTTLAQYRAYEGDITNTRLFLVNTYLDYKLKNAPVQFGGGYMFLKIMPFNAAGEKFSLPEHRVFQQVSIAHKLSEHFNLSQRFRFEERFLFSDRFIIRARHMLTATYKLGDAESSKWSLIAKEEIRMNLKKEEAFDSFRLWGGVGYKISPSLEIEPYWMTQFETLGASHFAVLSVRKSFDFSKKQ</sequence>
<dbReference type="OrthoDB" id="1118734at2"/>
<protein>
    <recommendedName>
        <fullName evidence="3">DUF2490 domain-containing protein</fullName>
    </recommendedName>
</protein>
<dbReference type="EMBL" id="FQUQ01000008">
    <property type="protein sequence ID" value="SHG88118.1"/>
    <property type="molecule type" value="Genomic_DNA"/>
</dbReference>
<evidence type="ECO:0000313" key="2">
    <source>
        <dbReference type="Proteomes" id="UP000184287"/>
    </source>
</evidence>
<dbReference type="RefSeq" id="WP_073237995.1">
    <property type="nucleotide sequence ID" value="NZ_FQUQ01000008.1"/>
</dbReference>
<dbReference type="AlphaFoldDB" id="A0A1M5NF16"/>
<evidence type="ECO:0008006" key="3">
    <source>
        <dbReference type="Google" id="ProtNLM"/>
    </source>
</evidence>
<name>A0A1M5NF16_9SPHI</name>
<reference evidence="2" key="1">
    <citation type="submission" date="2016-11" db="EMBL/GenBank/DDBJ databases">
        <authorList>
            <person name="Varghese N."/>
            <person name="Submissions S."/>
        </authorList>
    </citation>
    <scope>NUCLEOTIDE SEQUENCE [LARGE SCALE GENOMIC DNA]</scope>
    <source>
        <strain evidence="2">DSM 16990</strain>
    </source>
</reference>
<accession>A0A1M5NF16</accession>
<dbReference type="InterPro" id="IPR019619">
    <property type="entry name" value="DUF2490"/>
</dbReference>
<gene>
    <name evidence="1" type="ORF">SAMN04488522_108119</name>
</gene>
<dbReference type="STRING" id="288992.SAMN04488522_108119"/>
<proteinExistence type="predicted"/>
<evidence type="ECO:0000313" key="1">
    <source>
        <dbReference type="EMBL" id="SHG88118.1"/>
    </source>
</evidence>
<organism evidence="1 2">
    <name type="scientific">Pedobacter caeni</name>
    <dbReference type="NCBI Taxonomy" id="288992"/>
    <lineage>
        <taxon>Bacteria</taxon>
        <taxon>Pseudomonadati</taxon>
        <taxon>Bacteroidota</taxon>
        <taxon>Sphingobacteriia</taxon>
        <taxon>Sphingobacteriales</taxon>
        <taxon>Sphingobacteriaceae</taxon>
        <taxon>Pedobacter</taxon>
    </lineage>
</organism>
<dbReference type="Pfam" id="PF10677">
    <property type="entry name" value="DUF2490"/>
    <property type="match status" value="1"/>
</dbReference>
<dbReference type="Proteomes" id="UP000184287">
    <property type="component" value="Unassembled WGS sequence"/>
</dbReference>
<keyword evidence="2" id="KW-1185">Reference proteome</keyword>